<gene>
    <name evidence="2" type="ORF">BJ508DRAFT_372461</name>
</gene>
<evidence type="ECO:0000256" key="1">
    <source>
        <dbReference type="SAM" id="MobiDB-lite"/>
    </source>
</evidence>
<proteinExistence type="predicted"/>
<dbReference type="EMBL" id="ML119648">
    <property type="protein sequence ID" value="RPA86693.1"/>
    <property type="molecule type" value="Genomic_DNA"/>
</dbReference>
<feature type="region of interest" description="Disordered" evidence="1">
    <location>
        <begin position="1"/>
        <end position="27"/>
    </location>
</feature>
<accession>A0A3N4IKM5</accession>
<evidence type="ECO:0000313" key="3">
    <source>
        <dbReference type="Proteomes" id="UP000275078"/>
    </source>
</evidence>
<sequence length="176" mass="19742">MSNVNASGPVPPQNNPRAGNVSSAPSATCLPPHHTVYRNFSYREENDEGVYFVQEIRDRQGKLQSMTMRCRSAVQPCNGSCLLIEFGTEEKAERCTIPNCAYDNADMTLAHIQEHLAAPVHFCDNAHTDIENGDGTCLSACVFEYGFFKWEELTMHAMQVQFEGHRQEEVDRLNAV</sequence>
<reference evidence="2 3" key="1">
    <citation type="journal article" date="2018" name="Nat. Ecol. Evol.">
        <title>Pezizomycetes genomes reveal the molecular basis of ectomycorrhizal truffle lifestyle.</title>
        <authorList>
            <person name="Murat C."/>
            <person name="Payen T."/>
            <person name="Noel B."/>
            <person name="Kuo A."/>
            <person name="Morin E."/>
            <person name="Chen J."/>
            <person name="Kohler A."/>
            <person name="Krizsan K."/>
            <person name="Balestrini R."/>
            <person name="Da Silva C."/>
            <person name="Montanini B."/>
            <person name="Hainaut M."/>
            <person name="Levati E."/>
            <person name="Barry K.W."/>
            <person name="Belfiori B."/>
            <person name="Cichocki N."/>
            <person name="Clum A."/>
            <person name="Dockter R.B."/>
            <person name="Fauchery L."/>
            <person name="Guy J."/>
            <person name="Iotti M."/>
            <person name="Le Tacon F."/>
            <person name="Lindquist E.A."/>
            <person name="Lipzen A."/>
            <person name="Malagnac F."/>
            <person name="Mello A."/>
            <person name="Molinier V."/>
            <person name="Miyauchi S."/>
            <person name="Poulain J."/>
            <person name="Riccioni C."/>
            <person name="Rubini A."/>
            <person name="Sitrit Y."/>
            <person name="Splivallo R."/>
            <person name="Traeger S."/>
            <person name="Wang M."/>
            <person name="Zifcakova L."/>
            <person name="Wipf D."/>
            <person name="Zambonelli A."/>
            <person name="Paolocci F."/>
            <person name="Nowrousian M."/>
            <person name="Ottonello S."/>
            <person name="Baldrian P."/>
            <person name="Spatafora J.W."/>
            <person name="Henrissat B."/>
            <person name="Nagy L.G."/>
            <person name="Aury J.M."/>
            <person name="Wincker P."/>
            <person name="Grigoriev I.V."/>
            <person name="Bonfante P."/>
            <person name="Martin F.M."/>
        </authorList>
    </citation>
    <scope>NUCLEOTIDE SEQUENCE [LARGE SCALE GENOMIC DNA]</scope>
    <source>
        <strain evidence="2 3">RN42</strain>
    </source>
</reference>
<evidence type="ECO:0000313" key="2">
    <source>
        <dbReference type="EMBL" id="RPA86693.1"/>
    </source>
</evidence>
<dbReference type="Proteomes" id="UP000275078">
    <property type="component" value="Unassembled WGS sequence"/>
</dbReference>
<dbReference type="AlphaFoldDB" id="A0A3N4IKM5"/>
<feature type="compositionally biased region" description="Polar residues" evidence="1">
    <location>
        <begin position="15"/>
        <end position="26"/>
    </location>
</feature>
<keyword evidence="3" id="KW-1185">Reference proteome</keyword>
<name>A0A3N4IKM5_ASCIM</name>
<organism evidence="2 3">
    <name type="scientific">Ascobolus immersus RN42</name>
    <dbReference type="NCBI Taxonomy" id="1160509"/>
    <lineage>
        <taxon>Eukaryota</taxon>
        <taxon>Fungi</taxon>
        <taxon>Dikarya</taxon>
        <taxon>Ascomycota</taxon>
        <taxon>Pezizomycotina</taxon>
        <taxon>Pezizomycetes</taxon>
        <taxon>Pezizales</taxon>
        <taxon>Ascobolaceae</taxon>
        <taxon>Ascobolus</taxon>
    </lineage>
</organism>
<protein>
    <submittedName>
        <fullName evidence="2">Uncharacterized protein</fullName>
    </submittedName>
</protein>